<gene>
    <name evidence="2" type="ORF">O181_010319</name>
</gene>
<feature type="chain" id="PRO_5040349320" evidence="1">
    <location>
        <begin position="27"/>
        <end position="84"/>
    </location>
</feature>
<protein>
    <submittedName>
        <fullName evidence="2">Uncharacterized protein</fullName>
    </submittedName>
</protein>
<name>A0A9Q3GKQ5_9BASI</name>
<dbReference type="Proteomes" id="UP000765509">
    <property type="component" value="Unassembled WGS sequence"/>
</dbReference>
<accession>A0A9Q3GKQ5</accession>
<comment type="caution">
    <text evidence="2">The sequence shown here is derived from an EMBL/GenBank/DDBJ whole genome shotgun (WGS) entry which is preliminary data.</text>
</comment>
<evidence type="ECO:0000256" key="1">
    <source>
        <dbReference type="SAM" id="SignalP"/>
    </source>
</evidence>
<keyword evidence="1" id="KW-0732">Signal</keyword>
<dbReference type="EMBL" id="AVOT02002499">
    <property type="protein sequence ID" value="MBW0470604.1"/>
    <property type="molecule type" value="Genomic_DNA"/>
</dbReference>
<dbReference type="AlphaFoldDB" id="A0A9Q3GKQ5"/>
<sequence length="84" mass="8807">MPSWLKAQNMLPILGTIFSKLTGVEAVLLPEGVIEPISKLELESELDSLATTHSEKSAEAAAAAWHQPLSLCGPVPEGAISPST</sequence>
<evidence type="ECO:0000313" key="3">
    <source>
        <dbReference type="Proteomes" id="UP000765509"/>
    </source>
</evidence>
<reference evidence="2" key="1">
    <citation type="submission" date="2021-03" db="EMBL/GenBank/DDBJ databases">
        <title>Draft genome sequence of rust myrtle Austropuccinia psidii MF-1, a brazilian biotype.</title>
        <authorList>
            <person name="Quecine M.C."/>
            <person name="Pachon D.M.R."/>
            <person name="Bonatelli M.L."/>
            <person name="Correr F.H."/>
            <person name="Franceschini L.M."/>
            <person name="Leite T.F."/>
            <person name="Margarido G.R.A."/>
            <person name="Almeida C.A."/>
            <person name="Ferrarezi J.A."/>
            <person name="Labate C.A."/>
        </authorList>
    </citation>
    <scope>NUCLEOTIDE SEQUENCE</scope>
    <source>
        <strain evidence="2">MF-1</strain>
    </source>
</reference>
<evidence type="ECO:0000313" key="2">
    <source>
        <dbReference type="EMBL" id="MBW0470604.1"/>
    </source>
</evidence>
<feature type="signal peptide" evidence="1">
    <location>
        <begin position="1"/>
        <end position="26"/>
    </location>
</feature>
<organism evidence="2 3">
    <name type="scientific">Austropuccinia psidii MF-1</name>
    <dbReference type="NCBI Taxonomy" id="1389203"/>
    <lineage>
        <taxon>Eukaryota</taxon>
        <taxon>Fungi</taxon>
        <taxon>Dikarya</taxon>
        <taxon>Basidiomycota</taxon>
        <taxon>Pucciniomycotina</taxon>
        <taxon>Pucciniomycetes</taxon>
        <taxon>Pucciniales</taxon>
        <taxon>Sphaerophragmiaceae</taxon>
        <taxon>Austropuccinia</taxon>
    </lineage>
</organism>
<proteinExistence type="predicted"/>
<keyword evidence="3" id="KW-1185">Reference proteome</keyword>